<dbReference type="OMA" id="DNDDTCH"/>
<dbReference type="STRING" id="225164.V4B3X7"/>
<gene>
    <name evidence="10" type="ORF">LOTGIDRAFT_169752</name>
</gene>
<keyword evidence="11" id="KW-1185">Reference proteome</keyword>
<evidence type="ECO:0000313" key="10">
    <source>
        <dbReference type="EMBL" id="ESO83109.1"/>
    </source>
</evidence>
<keyword evidence="8" id="KW-0472">Membrane</keyword>
<dbReference type="SUPFAM" id="SSF52540">
    <property type="entry name" value="P-loop containing nucleoside triphosphate hydrolases"/>
    <property type="match status" value="1"/>
</dbReference>
<evidence type="ECO:0000256" key="8">
    <source>
        <dbReference type="ARBA" id="ARBA00023136"/>
    </source>
</evidence>
<dbReference type="InterPro" id="IPR027417">
    <property type="entry name" value="P-loop_NTPase"/>
</dbReference>
<dbReference type="AlphaFoldDB" id="V4B3X7"/>
<evidence type="ECO:0000313" key="11">
    <source>
        <dbReference type="Proteomes" id="UP000030746"/>
    </source>
</evidence>
<keyword evidence="3" id="KW-0808">Transferase</keyword>
<evidence type="ECO:0000256" key="4">
    <source>
        <dbReference type="ARBA" id="ARBA00022692"/>
    </source>
</evidence>
<evidence type="ECO:0000256" key="1">
    <source>
        <dbReference type="ARBA" id="ARBA00004323"/>
    </source>
</evidence>
<dbReference type="CTD" id="20241214"/>
<dbReference type="GO" id="GO:0001733">
    <property type="term" value="F:galactosylceramide sulfotransferase activity"/>
    <property type="evidence" value="ECO:0007669"/>
    <property type="project" value="InterPro"/>
</dbReference>
<evidence type="ECO:0000256" key="7">
    <source>
        <dbReference type="ARBA" id="ARBA00023034"/>
    </source>
</evidence>
<dbReference type="OrthoDB" id="514299at2759"/>
<evidence type="ECO:0000256" key="5">
    <source>
        <dbReference type="ARBA" id="ARBA00022968"/>
    </source>
</evidence>
<comment type="subcellular location">
    <subcellularLocation>
        <location evidence="1">Golgi apparatus membrane</location>
        <topology evidence="1">Single-pass type II membrane protein</topology>
    </subcellularLocation>
</comment>
<proteinExistence type="inferred from homology"/>
<evidence type="ECO:0008006" key="12">
    <source>
        <dbReference type="Google" id="ProtNLM"/>
    </source>
</evidence>
<dbReference type="InterPro" id="IPR009729">
    <property type="entry name" value="Gal-3-0_sulfotransfrase"/>
</dbReference>
<dbReference type="RefSeq" id="XP_009066288.1">
    <property type="nucleotide sequence ID" value="XM_009068040.1"/>
</dbReference>
<dbReference type="Gene3D" id="3.40.50.300">
    <property type="entry name" value="P-loop containing nucleotide triphosphate hydrolases"/>
    <property type="match status" value="1"/>
</dbReference>
<keyword evidence="4" id="KW-0812">Transmembrane</keyword>
<dbReference type="PANTHER" id="PTHR14647:SF87">
    <property type="entry name" value="PUTATIVE-RELATED"/>
    <property type="match status" value="1"/>
</dbReference>
<comment type="similarity">
    <text evidence="2">Belongs to the galactose-3-O-sulfotransferase family.</text>
</comment>
<dbReference type="EMBL" id="KB203796">
    <property type="protein sequence ID" value="ESO83109.1"/>
    <property type="molecule type" value="Genomic_DNA"/>
</dbReference>
<evidence type="ECO:0000256" key="6">
    <source>
        <dbReference type="ARBA" id="ARBA00022989"/>
    </source>
</evidence>
<evidence type="ECO:0000256" key="2">
    <source>
        <dbReference type="ARBA" id="ARBA00008124"/>
    </source>
</evidence>
<dbReference type="GO" id="GO:0009247">
    <property type="term" value="P:glycolipid biosynthetic process"/>
    <property type="evidence" value="ECO:0007669"/>
    <property type="project" value="InterPro"/>
</dbReference>
<keyword evidence="9" id="KW-0325">Glycoprotein</keyword>
<evidence type="ECO:0000256" key="9">
    <source>
        <dbReference type="ARBA" id="ARBA00023180"/>
    </source>
</evidence>
<protein>
    <recommendedName>
        <fullName evidence="12">Sulfotransferase domain-containing protein</fullName>
    </recommendedName>
</protein>
<evidence type="ECO:0000256" key="3">
    <source>
        <dbReference type="ARBA" id="ARBA00022679"/>
    </source>
</evidence>
<organism evidence="10 11">
    <name type="scientific">Lottia gigantea</name>
    <name type="common">Giant owl limpet</name>
    <dbReference type="NCBI Taxonomy" id="225164"/>
    <lineage>
        <taxon>Eukaryota</taxon>
        <taxon>Metazoa</taxon>
        <taxon>Spiralia</taxon>
        <taxon>Lophotrochozoa</taxon>
        <taxon>Mollusca</taxon>
        <taxon>Gastropoda</taxon>
        <taxon>Patellogastropoda</taxon>
        <taxon>Lottioidea</taxon>
        <taxon>Lottiidae</taxon>
        <taxon>Lottia</taxon>
    </lineage>
</organism>
<dbReference type="HOGENOM" id="CLU_040616_0_0_1"/>
<name>V4B3X7_LOTGI</name>
<keyword evidence="6" id="KW-1133">Transmembrane helix</keyword>
<keyword evidence="7" id="KW-0333">Golgi apparatus</keyword>
<dbReference type="PANTHER" id="PTHR14647">
    <property type="entry name" value="GALACTOSE-3-O-SULFOTRANSFERASE"/>
    <property type="match status" value="1"/>
</dbReference>
<dbReference type="Pfam" id="PF06990">
    <property type="entry name" value="Gal-3-0_sulfotr"/>
    <property type="match status" value="1"/>
</dbReference>
<keyword evidence="5" id="KW-0735">Signal-anchor</keyword>
<reference evidence="10 11" key="1">
    <citation type="journal article" date="2013" name="Nature">
        <title>Insights into bilaterian evolution from three spiralian genomes.</title>
        <authorList>
            <person name="Simakov O."/>
            <person name="Marletaz F."/>
            <person name="Cho S.J."/>
            <person name="Edsinger-Gonzales E."/>
            <person name="Havlak P."/>
            <person name="Hellsten U."/>
            <person name="Kuo D.H."/>
            <person name="Larsson T."/>
            <person name="Lv J."/>
            <person name="Arendt D."/>
            <person name="Savage R."/>
            <person name="Osoegawa K."/>
            <person name="de Jong P."/>
            <person name="Grimwood J."/>
            <person name="Chapman J.A."/>
            <person name="Shapiro H."/>
            <person name="Aerts A."/>
            <person name="Otillar R.P."/>
            <person name="Terry A.Y."/>
            <person name="Boore J.L."/>
            <person name="Grigoriev I.V."/>
            <person name="Lindberg D.R."/>
            <person name="Seaver E.C."/>
            <person name="Weisblat D.A."/>
            <person name="Putnam N.H."/>
            <person name="Rokhsar D.S."/>
        </authorList>
    </citation>
    <scope>NUCLEOTIDE SEQUENCE [LARGE SCALE GENOMIC DNA]</scope>
</reference>
<dbReference type="GeneID" id="20241214"/>
<dbReference type="GO" id="GO:0000139">
    <property type="term" value="C:Golgi membrane"/>
    <property type="evidence" value="ECO:0007669"/>
    <property type="project" value="UniProtKB-SubCell"/>
</dbReference>
<dbReference type="KEGG" id="lgi:LOTGIDRAFT_169752"/>
<dbReference type="Proteomes" id="UP000030746">
    <property type="component" value="Unassembled WGS sequence"/>
</dbReference>
<sequence>MILPNSETRSFTGNRLQYVGGPRDNIIEEPIGHGTYQDLFGLRVCVGLFLPLSLNDRPNHTLLVLDSPDDVARPRRLVVHDSQVVRKPDCRTKRKDIAFLKVHKCGSTTVSNILQRFGLRNNLNFVLPNKADGKQFWVLGRVDNLKSTDIIGLPPGEVYNILSVDTIFDSKAYRKLIPNNAFLLAIVREPVDRFISKDFYEHRGEELVKRYGDDPYVYAHLTNNSTEEVSAILSMSLDFGLSHLQRYKDDKIAQTLSHVDREFDFVMVMEQFDESLVLLKRKLCWETKDIVYIIRNVHFWDARAFALGPKHRQTIANIQKADVRIYEHFRRKLEKEILASGLEFSNEVHNFKIILRLVMDFCTHSYGPEVLTIPQSTWNEEFTIDREECELMELSEFPLVKMLQKRQREKLDIESNTEKITNQE</sequence>
<accession>V4B3X7</accession>